<keyword evidence="1" id="KW-0472">Membrane</keyword>
<sequence length="857" mass="96072">MELLKVYLSPINEADFKVSVNGLRVGQAEANSTLPFWQDGINLLITVIKSLEAIRFRPEDFQRSGEQDWMVQVGLLVQDRKAFHPYFLTNIGKALYQSLFPPGSKVEKMLQNAINLAQNNGTQLHIQLEIAADILGSTRLPDYPWELMHDDRGFLTQHQVTFSRYITYDAAPPKLPSMEQVNVLLISSAASDPENALEKLPQQEQLAVRRGLGIAEKEGHIRLVELKPPTLKALRDYLTEHRNETAPHVIHFDGHGLFGKCCNNTLDNGQLCRTIHKGIKINNCQRCYALLPEPQGYLVFEDETGKPNYVSAKEIGILLQQNSFTDNSKQLRGVALVVLSACQSGLALTGTSVFNGVAQSLIAHRTPAVVAMQYSVSVPGATAFSEQFYRSLGQKDPLAMAVSQSREAMGTEGKQWYRPVLYLRWQDNEGGQLFAAPTSVIPTPIKLKPSVFVPSASLVITALVFGVRLLGILQSSELKIFDQMMRLRPDEGIDPRILVVTIDDEDLKYQNSKGMKGRGSLSDIALHKLLEKLQPNQPRVIGLDIIRDFPVSNDQPELANKLQNNDNFIAICIGNDLTTGDKGIEPPPEVPTERLGFADVVIDDDKILRRYLWNANFNSKTACETEDPLSLKLALYYLAKKGIKPETTHSIDLLLGKTRLQRLQARAGGYQNLDNDGYQMLLNYRSRNIARQVSLRNILENSFDPSWVKDRIVIIGVTARSVKDNFYTPYSLNEQSDQIMRGVFVQAQMVSQITSAALDGRPLLGVLPWWGDVFYIWLWSLAGGVFGTVVLQRLAWRDRKIILVITSIGIIFVISYSICLFLLIHGHWLPFLPSTIAFLTTGVITFSYIHQLPYKRC</sequence>
<keyword evidence="1" id="KW-1133">Transmembrane helix</keyword>
<dbReference type="SMART" id="SM01080">
    <property type="entry name" value="CHASE2"/>
    <property type="match status" value="1"/>
</dbReference>
<keyword evidence="3" id="KW-0614">Plasmid</keyword>
<feature type="transmembrane region" description="Helical" evidence="1">
    <location>
        <begin position="801"/>
        <end position="824"/>
    </location>
</feature>
<dbReference type="InterPro" id="IPR024983">
    <property type="entry name" value="CHAT_dom"/>
</dbReference>
<gene>
    <name evidence="3" type="ordered locus">Npun_AF171</name>
</gene>
<dbReference type="InterPro" id="IPR007890">
    <property type="entry name" value="CHASE2"/>
</dbReference>
<keyword evidence="1" id="KW-0812">Transmembrane</keyword>
<keyword evidence="4" id="KW-1185">Reference proteome</keyword>
<feature type="transmembrane region" description="Helical" evidence="1">
    <location>
        <begin position="774"/>
        <end position="794"/>
    </location>
</feature>
<feature type="transmembrane region" description="Helical" evidence="1">
    <location>
        <begin position="830"/>
        <end position="849"/>
    </location>
</feature>
<geneLocation type="plasmid" evidence="3 4">
    <name>pNPUN01</name>
</geneLocation>
<organism evidence="3 4">
    <name type="scientific">Nostoc punctiforme (strain ATCC 29133 / PCC 73102)</name>
    <dbReference type="NCBI Taxonomy" id="63737"/>
    <lineage>
        <taxon>Bacteria</taxon>
        <taxon>Bacillati</taxon>
        <taxon>Cyanobacteriota</taxon>
        <taxon>Cyanophyceae</taxon>
        <taxon>Nostocales</taxon>
        <taxon>Nostocaceae</taxon>
        <taxon>Nostoc</taxon>
    </lineage>
</organism>
<dbReference type="Pfam" id="PF12770">
    <property type="entry name" value="CHAT"/>
    <property type="match status" value="1"/>
</dbReference>
<protein>
    <submittedName>
        <fullName evidence="3">Putative Chase2 sensor protein</fullName>
    </submittedName>
</protein>
<accession>B2JAT0</accession>
<proteinExistence type="predicted"/>
<dbReference type="AlphaFoldDB" id="B2JAT0"/>
<dbReference type="PhylomeDB" id="B2JAT0"/>
<feature type="domain" description="CHASE2" evidence="2">
    <location>
        <begin position="473"/>
        <end position="786"/>
    </location>
</feature>
<evidence type="ECO:0000313" key="3">
    <source>
        <dbReference type="EMBL" id="ACC85034.1"/>
    </source>
</evidence>
<evidence type="ECO:0000256" key="1">
    <source>
        <dbReference type="SAM" id="Phobius"/>
    </source>
</evidence>
<dbReference type="Pfam" id="PF05226">
    <property type="entry name" value="CHASE2"/>
    <property type="match status" value="1"/>
</dbReference>
<evidence type="ECO:0000313" key="4">
    <source>
        <dbReference type="Proteomes" id="UP000001191"/>
    </source>
</evidence>
<reference evidence="4" key="1">
    <citation type="submission" date="2008-04" db="EMBL/GenBank/DDBJ databases">
        <title>Complete sequence of plasmid 1 of Nostoc punctiforme ATCC 29133.</title>
        <authorList>
            <consortium name="US DOE Joint Genome Institute"/>
            <person name="Copeland A."/>
            <person name="Lucas S."/>
            <person name="Lapidus A."/>
            <person name="Glavina del Rio T."/>
            <person name="Dalin E."/>
            <person name="Tice H."/>
            <person name="Pitluck S."/>
            <person name="Chain P."/>
            <person name="Malfatti S."/>
            <person name="Shin M."/>
            <person name="Vergez L."/>
            <person name="Schmutz J."/>
            <person name="Larimer F."/>
            <person name="Land M."/>
            <person name="Hauser L."/>
            <person name="Kyrpides N."/>
            <person name="Kim E."/>
            <person name="Meeks J.C."/>
            <person name="Elhai J."/>
            <person name="Campbell E.L."/>
            <person name="Thiel T."/>
            <person name="Longmire J."/>
            <person name="Potts M."/>
            <person name="Atlas R."/>
        </authorList>
    </citation>
    <scope>NUCLEOTIDE SEQUENCE [LARGE SCALE GENOMIC DNA]</scope>
    <source>
        <strain evidence="4">ATCC 29133 / PCC 73102</strain>
        <plasmid evidence="4">Plasmid pNPUN01</plasmid>
    </source>
</reference>
<dbReference type="EMBL" id="CP001038">
    <property type="protein sequence ID" value="ACC85034.1"/>
    <property type="molecule type" value="Genomic_DNA"/>
</dbReference>
<dbReference type="RefSeq" id="WP_012413051.1">
    <property type="nucleotide sequence ID" value="NC_010631.1"/>
</dbReference>
<dbReference type="KEGG" id="npu:Npun_AF171"/>
<dbReference type="EnsemblBacteria" id="ACC85034">
    <property type="protein sequence ID" value="ACC85034"/>
    <property type="gene ID" value="Npun_AF171"/>
</dbReference>
<dbReference type="Proteomes" id="UP000001191">
    <property type="component" value="Plasmid pNPUN01"/>
</dbReference>
<evidence type="ECO:0000259" key="2">
    <source>
        <dbReference type="SMART" id="SM01080"/>
    </source>
</evidence>
<dbReference type="HOGENOM" id="CLU_324098_0_0_3"/>
<name>B2JAT0_NOSP7</name>